<proteinExistence type="predicted"/>
<comment type="caution">
    <text evidence="1">The sequence shown here is derived from an EMBL/GenBank/DDBJ whole genome shotgun (WGS) entry which is preliminary data.</text>
</comment>
<keyword evidence="3" id="KW-1185">Reference proteome</keyword>
<name>A0ABP1IA53_9EUKA</name>
<dbReference type="Proteomes" id="UP001642409">
    <property type="component" value="Unassembled WGS sequence"/>
</dbReference>
<reference evidence="1 3" key="1">
    <citation type="submission" date="2024-07" db="EMBL/GenBank/DDBJ databases">
        <authorList>
            <person name="Akdeniz Z."/>
        </authorList>
    </citation>
    <scope>NUCLEOTIDE SEQUENCE [LARGE SCALE GENOMIC DNA]</scope>
</reference>
<evidence type="ECO:0000313" key="2">
    <source>
        <dbReference type="EMBL" id="CAL6011451.1"/>
    </source>
</evidence>
<protein>
    <submittedName>
        <fullName evidence="1">Hypothetical_protein</fullName>
    </submittedName>
</protein>
<gene>
    <name evidence="1" type="ORF">HINF_LOCUS22826</name>
    <name evidence="2" type="ORF">HINF_LOCUS22828</name>
</gene>
<evidence type="ECO:0000313" key="1">
    <source>
        <dbReference type="EMBL" id="CAL6011448.1"/>
    </source>
</evidence>
<accession>A0ABP1IA53</accession>
<dbReference type="EMBL" id="CAXDID020000064">
    <property type="protein sequence ID" value="CAL6011451.1"/>
    <property type="molecule type" value="Genomic_DNA"/>
</dbReference>
<evidence type="ECO:0000313" key="3">
    <source>
        <dbReference type="Proteomes" id="UP001642409"/>
    </source>
</evidence>
<organism evidence="1 3">
    <name type="scientific">Hexamita inflata</name>
    <dbReference type="NCBI Taxonomy" id="28002"/>
    <lineage>
        <taxon>Eukaryota</taxon>
        <taxon>Metamonada</taxon>
        <taxon>Diplomonadida</taxon>
        <taxon>Hexamitidae</taxon>
        <taxon>Hexamitinae</taxon>
        <taxon>Hexamita</taxon>
    </lineage>
</organism>
<dbReference type="EMBL" id="CAXDID020000064">
    <property type="protein sequence ID" value="CAL6011448.1"/>
    <property type="molecule type" value="Genomic_DNA"/>
</dbReference>
<sequence>MTNQLIIISQVPSAWCLKRYGHSQSIGQIWAYTKHIYNCLFWWHDQLLCVTVKMNYYENLISSGVLLLRQLQFQRFQSIINFNPKYSMRIDTAYKGKYASTT</sequence>